<comment type="caution">
    <text evidence="3">The sequence shown here is derived from an EMBL/GenBank/DDBJ whole genome shotgun (WGS) entry which is preliminary data.</text>
</comment>
<proteinExistence type="predicted"/>
<dbReference type="InterPro" id="IPR005530">
    <property type="entry name" value="SPW"/>
</dbReference>
<feature type="transmembrane region" description="Helical" evidence="1">
    <location>
        <begin position="87"/>
        <end position="105"/>
    </location>
</feature>
<dbReference type="Pfam" id="PF03779">
    <property type="entry name" value="SPW"/>
    <property type="match status" value="1"/>
</dbReference>
<gene>
    <name evidence="3" type="ORF">SDC9_13428</name>
</gene>
<feature type="domain" description="SPW repeat-containing integral membrane" evidence="2">
    <location>
        <begin position="11"/>
        <end position="100"/>
    </location>
</feature>
<keyword evidence="1" id="KW-0472">Membrane</keyword>
<protein>
    <recommendedName>
        <fullName evidence="2">SPW repeat-containing integral membrane domain-containing protein</fullName>
    </recommendedName>
</protein>
<keyword evidence="1" id="KW-0812">Transmembrane</keyword>
<sequence length="112" mass="12504">MAERKKFSNLPDWLKVLIALWVFVSTFFFPISNGQVFVRFAGVLLFLFGFWSLAVPASKASRILHIVFCVSLGFSPFLYGYKAPAAVNVYLAAAVSLCLSIFDMVQAKKEGR</sequence>
<evidence type="ECO:0000256" key="1">
    <source>
        <dbReference type="SAM" id="Phobius"/>
    </source>
</evidence>
<keyword evidence="1" id="KW-1133">Transmembrane helix</keyword>
<dbReference type="AlphaFoldDB" id="A0A644TLD9"/>
<feature type="transmembrane region" description="Helical" evidence="1">
    <location>
        <begin position="12"/>
        <end position="31"/>
    </location>
</feature>
<evidence type="ECO:0000313" key="3">
    <source>
        <dbReference type="EMBL" id="MPL67730.1"/>
    </source>
</evidence>
<name>A0A644TLD9_9ZZZZ</name>
<accession>A0A644TLD9</accession>
<dbReference type="EMBL" id="VSSQ01000038">
    <property type="protein sequence ID" value="MPL67730.1"/>
    <property type="molecule type" value="Genomic_DNA"/>
</dbReference>
<feature type="transmembrane region" description="Helical" evidence="1">
    <location>
        <begin position="37"/>
        <end position="56"/>
    </location>
</feature>
<evidence type="ECO:0000259" key="2">
    <source>
        <dbReference type="Pfam" id="PF03779"/>
    </source>
</evidence>
<organism evidence="3">
    <name type="scientific">bioreactor metagenome</name>
    <dbReference type="NCBI Taxonomy" id="1076179"/>
    <lineage>
        <taxon>unclassified sequences</taxon>
        <taxon>metagenomes</taxon>
        <taxon>ecological metagenomes</taxon>
    </lineage>
</organism>
<reference evidence="3" key="1">
    <citation type="submission" date="2019-08" db="EMBL/GenBank/DDBJ databases">
        <authorList>
            <person name="Kucharzyk K."/>
            <person name="Murdoch R.W."/>
            <person name="Higgins S."/>
            <person name="Loffler F."/>
        </authorList>
    </citation>
    <scope>NUCLEOTIDE SEQUENCE</scope>
</reference>
<feature type="transmembrane region" description="Helical" evidence="1">
    <location>
        <begin position="63"/>
        <end position="81"/>
    </location>
</feature>